<name>A0ABX2CB37_9BRAD</name>
<evidence type="ECO:0000259" key="1">
    <source>
        <dbReference type="PROSITE" id="PS50943"/>
    </source>
</evidence>
<dbReference type="SMART" id="SM00530">
    <property type="entry name" value="HTH_XRE"/>
    <property type="match status" value="1"/>
</dbReference>
<reference evidence="2" key="1">
    <citation type="submission" date="2020-05" db="EMBL/GenBank/DDBJ databases">
        <title>Nod-independent and nitrogen-fixing Bradyrhizobium aeschynomene sp. nov. isolated from nodules of Aeschynomene indica.</title>
        <authorList>
            <person name="Zhang Z."/>
        </authorList>
    </citation>
    <scope>NUCLEOTIDE SEQUENCE</scope>
    <source>
        <strain evidence="2">83012</strain>
    </source>
</reference>
<dbReference type="InterPro" id="IPR001387">
    <property type="entry name" value="Cro/C1-type_HTH"/>
</dbReference>
<dbReference type="InterPro" id="IPR010982">
    <property type="entry name" value="Lambda_DNA-bd_dom_sf"/>
</dbReference>
<evidence type="ECO:0000313" key="3">
    <source>
        <dbReference type="Proteomes" id="UP000886476"/>
    </source>
</evidence>
<dbReference type="SUPFAM" id="SSF47413">
    <property type="entry name" value="lambda repressor-like DNA-binding domains"/>
    <property type="match status" value="1"/>
</dbReference>
<keyword evidence="3" id="KW-1185">Reference proteome</keyword>
<proteinExistence type="predicted"/>
<protein>
    <submittedName>
        <fullName evidence="2">Helix-turn-helix transcriptional regulator</fullName>
    </submittedName>
</protein>
<dbReference type="PROSITE" id="PS50943">
    <property type="entry name" value="HTH_CROC1"/>
    <property type="match status" value="1"/>
</dbReference>
<dbReference type="Proteomes" id="UP000886476">
    <property type="component" value="Unassembled WGS sequence"/>
</dbReference>
<dbReference type="EMBL" id="JABFDN010000002">
    <property type="protein sequence ID" value="NPU65333.1"/>
    <property type="molecule type" value="Genomic_DNA"/>
</dbReference>
<evidence type="ECO:0000313" key="2">
    <source>
        <dbReference type="EMBL" id="NPU65333.1"/>
    </source>
</evidence>
<feature type="domain" description="HTH cro/C1-type" evidence="1">
    <location>
        <begin position="21"/>
        <end position="75"/>
    </location>
</feature>
<dbReference type="CDD" id="cd00093">
    <property type="entry name" value="HTH_XRE"/>
    <property type="match status" value="1"/>
</dbReference>
<dbReference type="Gene3D" id="1.10.260.40">
    <property type="entry name" value="lambda repressor-like DNA-binding domains"/>
    <property type="match status" value="1"/>
</dbReference>
<comment type="caution">
    <text evidence="2">The sequence shown here is derived from an EMBL/GenBank/DDBJ whole genome shotgun (WGS) entry which is preliminary data.</text>
</comment>
<organism evidence="2 3">
    <name type="scientific">Bradyrhizobium aeschynomenes</name>
    <dbReference type="NCBI Taxonomy" id="2734909"/>
    <lineage>
        <taxon>Bacteria</taxon>
        <taxon>Pseudomonadati</taxon>
        <taxon>Pseudomonadota</taxon>
        <taxon>Alphaproteobacteria</taxon>
        <taxon>Hyphomicrobiales</taxon>
        <taxon>Nitrobacteraceae</taxon>
        <taxon>Bradyrhizobium</taxon>
    </lineage>
</organism>
<sequence>MSIPDNSELSDEQSRQVAEAVREEIARRRMSRQTLAEQARLSLSTLEKALGGRRPFTLATIVRLEQALGISLRKPTAAPSVAAPVVSGGIAPDSLGSYSRRAVEWIEGTYVTLRPSFGDKDAIYAYRTDIVWDDAASSLVFREGARLDAAFSQFGEVAVPNQSGFVYLVTNRHGQHRLITVSRPTITGEMYGIITTLLAGRGSLLTPIAAPIALLPLQSVAEPSFGRLGADDRHYQLYREHLRKTVEEPFALFVQGVA</sequence>
<dbReference type="RefSeq" id="WP_172110377.1">
    <property type="nucleotide sequence ID" value="NZ_JABFDM010000004.1"/>
</dbReference>
<accession>A0ABX2CB37</accession>
<gene>
    <name evidence="2" type="ORF">HL667_10030</name>
</gene>